<organism evidence="1 2">
    <name type="scientific">Actinokineospora terrae</name>
    <dbReference type="NCBI Taxonomy" id="155974"/>
    <lineage>
        <taxon>Bacteria</taxon>
        <taxon>Bacillati</taxon>
        <taxon>Actinomycetota</taxon>
        <taxon>Actinomycetes</taxon>
        <taxon>Pseudonocardiales</taxon>
        <taxon>Pseudonocardiaceae</taxon>
        <taxon>Actinokineospora</taxon>
    </lineage>
</organism>
<keyword evidence="2" id="KW-1185">Reference proteome</keyword>
<gene>
    <name evidence="1" type="ORF">SAMN04487818_101247</name>
</gene>
<sequence>MTSAPRTVHWGPSATRGTVVVLPGRGEHPGIYQRLGTRLAAEGYHVVATRVDEAAEVIASAEGPVVLLGSDTGAAAALALAEIPGVRGAIAAGLPHGAGPTLPWREELAARTSCPVYRELLEADAHFVRGALNTEPDVVLVSEIAVPALLLHGTNDSVADIAIARVIAERLRARFVEVEGAHDILNDTTHDAAADEVLRFLGRVHADAVLVRA</sequence>
<dbReference type="InterPro" id="IPR029058">
    <property type="entry name" value="AB_hydrolase_fold"/>
</dbReference>
<dbReference type="EMBL" id="FOGI01000001">
    <property type="protein sequence ID" value="SER00473.1"/>
    <property type="molecule type" value="Genomic_DNA"/>
</dbReference>
<dbReference type="AlphaFoldDB" id="A0A1H9KNP5"/>
<protein>
    <submittedName>
        <fullName evidence="1">Lysophospholipase, alpha-beta hydrolase superfamily</fullName>
    </submittedName>
</protein>
<name>A0A1H9KNP5_9PSEU</name>
<evidence type="ECO:0000313" key="1">
    <source>
        <dbReference type="EMBL" id="SER00473.1"/>
    </source>
</evidence>
<dbReference type="Gene3D" id="3.40.50.1820">
    <property type="entry name" value="alpha/beta hydrolase"/>
    <property type="match status" value="1"/>
</dbReference>
<keyword evidence="1" id="KW-0378">Hydrolase</keyword>
<reference evidence="2" key="1">
    <citation type="submission" date="2016-10" db="EMBL/GenBank/DDBJ databases">
        <authorList>
            <person name="Varghese N."/>
            <person name="Submissions S."/>
        </authorList>
    </citation>
    <scope>NUCLEOTIDE SEQUENCE [LARGE SCALE GENOMIC DNA]</scope>
    <source>
        <strain evidence="2">DSM 44260</strain>
    </source>
</reference>
<proteinExistence type="predicted"/>
<evidence type="ECO:0000313" key="2">
    <source>
        <dbReference type="Proteomes" id="UP000199051"/>
    </source>
</evidence>
<dbReference type="Proteomes" id="UP000199051">
    <property type="component" value="Unassembled WGS sequence"/>
</dbReference>
<dbReference type="STRING" id="155974.SAMN04487818_101247"/>
<dbReference type="GO" id="GO:0016787">
    <property type="term" value="F:hydrolase activity"/>
    <property type="evidence" value="ECO:0007669"/>
    <property type="project" value="UniProtKB-KW"/>
</dbReference>
<accession>A0A1H9KNP5</accession>
<dbReference type="SUPFAM" id="SSF53474">
    <property type="entry name" value="alpha/beta-Hydrolases"/>
    <property type="match status" value="1"/>
</dbReference>